<sequence length="328" mass="36935">MKYDLLTIGDTTLDTFLSLGEKEAQVLTSKNGTSQLLCLNFGDKVPVSEIHDCIAGNASNVAVTGSRLGLNSAIWTILGSDDVGHRALDKFKLENIKTKFVEFDNKRRSNASFIIDYFSERTILIYHEKWSYIFPKEIQAKSIYLTSMNDSWDKIIDSLLANIKINKSRLFYQPGTFQLVTKNRKVSRLLTNSEAIFVNREEAELMTKSSCKISIKSLLLRLYDLGPKIVVITNGEKGAYSYTDNQFYFLDIDEKVKSIERTGAGDAFASSFTVAYLKGKNVADCLQYGAVNSESVIQEIGPQRGILRKSLIDEIVASRKMRIKVREI</sequence>
<evidence type="ECO:0000256" key="2">
    <source>
        <dbReference type="ARBA" id="ARBA00022679"/>
    </source>
</evidence>
<dbReference type="PANTHER" id="PTHR43085">
    <property type="entry name" value="HEXOKINASE FAMILY MEMBER"/>
    <property type="match status" value="1"/>
</dbReference>
<dbReference type="Pfam" id="PF00294">
    <property type="entry name" value="PfkB"/>
    <property type="match status" value="1"/>
</dbReference>
<evidence type="ECO:0000256" key="3">
    <source>
        <dbReference type="ARBA" id="ARBA00022777"/>
    </source>
</evidence>
<dbReference type="InterPro" id="IPR011611">
    <property type="entry name" value="PfkB_dom"/>
</dbReference>
<dbReference type="EMBL" id="PFQF01000026">
    <property type="protein sequence ID" value="PJA20499.1"/>
    <property type="molecule type" value="Genomic_DNA"/>
</dbReference>
<gene>
    <name evidence="5" type="ORF">COX60_01405</name>
</gene>
<organism evidence="5 6">
    <name type="scientific">Candidatus Berkelbacteria bacterium CG_4_10_14_0_2_um_filter_35_9_33_12</name>
    <dbReference type="NCBI Taxonomy" id="1974499"/>
    <lineage>
        <taxon>Bacteria</taxon>
        <taxon>Candidatus Berkelbacteria</taxon>
    </lineage>
</organism>
<proteinExistence type="inferred from homology"/>
<evidence type="ECO:0000256" key="1">
    <source>
        <dbReference type="ARBA" id="ARBA00010688"/>
    </source>
</evidence>
<dbReference type="Proteomes" id="UP000230137">
    <property type="component" value="Unassembled WGS sequence"/>
</dbReference>
<dbReference type="InterPro" id="IPR029056">
    <property type="entry name" value="Ribokinase-like"/>
</dbReference>
<protein>
    <recommendedName>
        <fullName evidence="4">Carbohydrate kinase PfkB domain-containing protein</fullName>
    </recommendedName>
</protein>
<evidence type="ECO:0000313" key="6">
    <source>
        <dbReference type="Proteomes" id="UP000230137"/>
    </source>
</evidence>
<keyword evidence="2" id="KW-0808">Transferase</keyword>
<evidence type="ECO:0000259" key="4">
    <source>
        <dbReference type="Pfam" id="PF00294"/>
    </source>
</evidence>
<evidence type="ECO:0000313" key="5">
    <source>
        <dbReference type="EMBL" id="PJA20499.1"/>
    </source>
</evidence>
<dbReference type="SUPFAM" id="SSF53613">
    <property type="entry name" value="Ribokinase-like"/>
    <property type="match status" value="1"/>
</dbReference>
<dbReference type="InterPro" id="IPR050306">
    <property type="entry name" value="PfkB_Carbo_kinase"/>
</dbReference>
<feature type="domain" description="Carbohydrate kinase PfkB" evidence="4">
    <location>
        <begin position="41"/>
        <end position="304"/>
    </location>
</feature>
<dbReference type="AlphaFoldDB" id="A0A2M7W487"/>
<dbReference type="PANTHER" id="PTHR43085:SF57">
    <property type="entry name" value="CARBOHYDRATE KINASE PFKB DOMAIN-CONTAINING PROTEIN"/>
    <property type="match status" value="1"/>
</dbReference>
<dbReference type="PROSITE" id="PS00583">
    <property type="entry name" value="PFKB_KINASES_1"/>
    <property type="match status" value="1"/>
</dbReference>
<dbReference type="InterPro" id="IPR002173">
    <property type="entry name" value="Carboh/pur_kinase_PfkB_CS"/>
</dbReference>
<accession>A0A2M7W487</accession>
<comment type="similarity">
    <text evidence="1">Belongs to the carbohydrate kinase PfkB family.</text>
</comment>
<name>A0A2M7W487_9BACT</name>
<dbReference type="Gene3D" id="3.40.1190.20">
    <property type="match status" value="1"/>
</dbReference>
<keyword evidence="3" id="KW-0418">Kinase</keyword>
<dbReference type="GO" id="GO:0016301">
    <property type="term" value="F:kinase activity"/>
    <property type="evidence" value="ECO:0007669"/>
    <property type="project" value="UniProtKB-KW"/>
</dbReference>
<comment type="caution">
    <text evidence="5">The sequence shown here is derived from an EMBL/GenBank/DDBJ whole genome shotgun (WGS) entry which is preliminary data.</text>
</comment>
<reference evidence="6" key="1">
    <citation type="submission" date="2017-09" db="EMBL/GenBank/DDBJ databases">
        <title>Depth-based differentiation of microbial function through sediment-hosted aquifers and enrichment of novel symbionts in the deep terrestrial subsurface.</title>
        <authorList>
            <person name="Probst A.J."/>
            <person name="Ladd B."/>
            <person name="Jarett J.K."/>
            <person name="Geller-Mcgrath D.E."/>
            <person name="Sieber C.M.K."/>
            <person name="Emerson J.B."/>
            <person name="Anantharaman K."/>
            <person name="Thomas B.C."/>
            <person name="Malmstrom R."/>
            <person name="Stieglmeier M."/>
            <person name="Klingl A."/>
            <person name="Woyke T."/>
            <person name="Ryan C.M."/>
            <person name="Banfield J.F."/>
        </authorList>
    </citation>
    <scope>NUCLEOTIDE SEQUENCE [LARGE SCALE GENOMIC DNA]</scope>
</reference>